<accession>A0ABS3IEA0</accession>
<proteinExistence type="predicted"/>
<dbReference type="EMBL" id="JAFMPK010000049">
    <property type="protein sequence ID" value="MBO0611310.1"/>
    <property type="molecule type" value="Genomic_DNA"/>
</dbReference>
<evidence type="ECO:0000313" key="2">
    <source>
        <dbReference type="Proteomes" id="UP000664617"/>
    </source>
</evidence>
<reference evidence="2" key="2">
    <citation type="submission" date="2023-07" db="EMBL/GenBank/DDBJ databases">
        <title>Myceligenerans salitolerans sp. nov., a halotolerant actinomycete isolated from a salt lake in Xinjiang, China.</title>
        <authorList>
            <person name="Guan T."/>
        </authorList>
    </citation>
    <scope>NUCLEOTIDE SEQUENCE [LARGE SCALE GENOMIC DNA]</scope>
    <source>
        <strain evidence="2">XHU 5031</strain>
    </source>
</reference>
<comment type="caution">
    <text evidence="1">The sequence shown here is derived from an EMBL/GenBank/DDBJ whole genome shotgun (WGS) entry which is preliminary data.</text>
</comment>
<organism evidence="1 2">
    <name type="scientific">Myceligenerans salitolerans</name>
    <dbReference type="NCBI Taxonomy" id="1230528"/>
    <lineage>
        <taxon>Bacteria</taxon>
        <taxon>Bacillati</taxon>
        <taxon>Actinomycetota</taxon>
        <taxon>Actinomycetes</taxon>
        <taxon>Micrococcales</taxon>
        <taxon>Promicromonosporaceae</taxon>
        <taxon>Myceligenerans</taxon>
    </lineage>
</organism>
<reference evidence="1 2" key="1">
    <citation type="submission" date="2021-03" db="EMBL/GenBank/DDBJ databases">
        <authorList>
            <person name="Xin L."/>
        </authorList>
    </citation>
    <scope>NUCLEOTIDE SEQUENCE [LARGE SCALE GENOMIC DNA]</scope>
    <source>
        <strain evidence="1 2">XHU 5031</strain>
    </source>
</reference>
<dbReference type="RefSeq" id="WP_207277269.1">
    <property type="nucleotide sequence ID" value="NZ_JAFMPK010000049.1"/>
</dbReference>
<protein>
    <submittedName>
        <fullName evidence="1">Uncharacterized protein</fullName>
    </submittedName>
</protein>
<gene>
    <name evidence="1" type="ORF">J0911_20000</name>
</gene>
<keyword evidence="2" id="KW-1185">Reference proteome</keyword>
<dbReference type="Proteomes" id="UP000664617">
    <property type="component" value="Unassembled WGS sequence"/>
</dbReference>
<sequence length="47" mass="5367">MKRERATASLAGLSCDSEFWKEPFMYGNSLIDYILWALREIVATIGL</sequence>
<evidence type="ECO:0000313" key="1">
    <source>
        <dbReference type="EMBL" id="MBO0611310.1"/>
    </source>
</evidence>
<name>A0ABS3IEA0_9MICO</name>